<organism evidence="1 2">
    <name type="scientific">Eumeta variegata</name>
    <name type="common">Bagworm moth</name>
    <name type="synonym">Eumeta japonica</name>
    <dbReference type="NCBI Taxonomy" id="151549"/>
    <lineage>
        <taxon>Eukaryota</taxon>
        <taxon>Metazoa</taxon>
        <taxon>Ecdysozoa</taxon>
        <taxon>Arthropoda</taxon>
        <taxon>Hexapoda</taxon>
        <taxon>Insecta</taxon>
        <taxon>Pterygota</taxon>
        <taxon>Neoptera</taxon>
        <taxon>Endopterygota</taxon>
        <taxon>Lepidoptera</taxon>
        <taxon>Glossata</taxon>
        <taxon>Ditrysia</taxon>
        <taxon>Tineoidea</taxon>
        <taxon>Psychidae</taxon>
        <taxon>Oiketicinae</taxon>
        <taxon>Eumeta</taxon>
    </lineage>
</organism>
<reference evidence="1 2" key="1">
    <citation type="journal article" date="2019" name="Commun. Biol.">
        <title>The bagworm genome reveals a unique fibroin gene that provides high tensile strength.</title>
        <authorList>
            <person name="Kono N."/>
            <person name="Nakamura H."/>
            <person name="Ohtoshi R."/>
            <person name="Tomita M."/>
            <person name="Numata K."/>
            <person name="Arakawa K."/>
        </authorList>
    </citation>
    <scope>NUCLEOTIDE SEQUENCE [LARGE SCALE GENOMIC DNA]</scope>
</reference>
<sequence length="96" mass="11126">MLVCRPDDSGAPSVRRHDIGPWIFMRRIYDLVKIVDRHFSERRRRRVSHPFYVAKDVRRAGAVDLATSSSRAAGPWPKPQRLPLDPDLIPELRRVA</sequence>
<evidence type="ECO:0000313" key="2">
    <source>
        <dbReference type="Proteomes" id="UP000299102"/>
    </source>
</evidence>
<dbReference type="EMBL" id="BGZK01001894">
    <property type="protein sequence ID" value="GBP87913.1"/>
    <property type="molecule type" value="Genomic_DNA"/>
</dbReference>
<dbReference type="Proteomes" id="UP000299102">
    <property type="component" value="Unassembled WGS sequence"/>
</dbReference>
<proteinExistence type="predicted"/>
<gene>
    <name evidence="1" type="ORF">EVAR_100208_1</name>
</gene>
<evidence type="ECO:0000313" key="1">
    <source>
        <dbReference type="EMBL" id="GBP87913.1"/>
    </source>
</evidence>
<comment type="caution">
    <text evidence="1">The sequence shown here is derived from an EMBL/GenBank/DDBJ whole genome shotgun (WGS) entry which is preliminary data.</text>
</comment>
<dbReference type="AlphaFoldDB" id="A0A4C1ZL44"/>
<name>A0A4C1ZL44_EUMVA</name>
<keyword evidence="2" id="KW-1185">Reference proteome</keyword>
<protein>
    <submittedName>
        <fullName evidence="1">Uncharacterized protein</fullName>
    </submittedName>
</protein>
<accession>A0A4C1ZL44</accession>